<dbReference type="Pfam" id="PF08385">
    <property type="entry name" value="DHC_N1"/>
    <property type="match status" value="1"/>
</dbReference>
<name>A0A811U6P3_CERCA</name>
<dbReference type="AlphaFoldDB" id="A0A811U6P3"/>
<keyword evidence="4" id="KW-1185">Reference proteome</keyword>
<organism evidence="3 4">
    <name type="scientific">Ceratitis capitata</name>
    <name type="common">Mediterranean fruit fly</name>
    <name type="synonym">Tephritis capitata</name>
    <dbReference type="NCBI Taxonomy" id="7213"/>
    <lineage>
        <taxon>Eukaryota</taxon>
        <taxon>Metazoa</taxon>
        <taxon>Ecdysozoa</taxon>
        <taxon>Arthropoda</taxon>
        <taxon>Hexapoda</taxon>
        <taxon>Insecta</taxon>
        <taxon>Pterygota</taxon>
        <taxon>Neoptera</taxon>
        <taxon>Endopterygota</taxon>
        <taxon>Diptera</taxon>
        <taxon>Brachycera</taxon>
        <taxon>Muscomorpha</taxon>
        <taxon>Tephritoidea</taxon>
        <taxon>Tephritidae</taxon>
        <taxon>Ceratitis</taxon>
        <taxon>Ceratitis</taxon>
    </lineage>
</organism>
<proteinExistence type="predicted"/>
<comment type="caution">
    <text evidence="3">The sequence shown here is derived from an EMBL/GenBank/DDBJ whole genome shotgun (WGS) entry which is preliminary data.</text>
</comment>
<dbReference type="OrthoDB" id="64868at2759"/>
<feature type="region of interest" description="Disordered" evidence="1">
    <location>
        <begin position="317"/>
        <end position="337"/>
    </location>
</feature>
<dbReference type="InterPro" id="IPR013594">
    <property type="entry name" value="Dynein_heavy_tail"/>
</dbReference>
<reference evidence="3" key="1">
    <citation type="submission" date="2020-11" db="EMBL/GenBank/DDBJ databases">
        <authorList>
            <person name="Whitehead M."/>
        </authorList>
    </citation>
    <scope>NUCLEOTIDE SEQUENCE</scope>
    <source>
        <strain evidence="3">EGII</strain>
    </source>
</reference>
<evidence type="ECO:0000313" key="3">
    <source>
        <dbReference type="EMBL" id="CAD6994110.1"/>
    </source>
</evidence>
<dbReference type="EMBL" id="CAJHJT010000001">
    <property type="protein sequence ID" value="CAD6994110.1"/>
    <property type="molecule type" value="Genomic_DNA"/>
</dbReference>
<feature type="domain" description="Dynein heavy chain tail" evidence="2">
    <location>
        <begin position="158"/>
        <end position="283"/>
    </location>
</feature>
<evidence type="ECO:0000313" key="4">
    <source>
        <dbReference type="Proteomes" id="UP000606786"/>
    </source>
</evidence>
<evidence type="ECO:0000259" key="2">
    <source>
        <dbReference type="Pfam" id="PF08385"/>
    </source>
</evidence>
<accession>A0A811U6P3</accession>
<gene>
    <name evidence="3" type="ORF">CCAP1982_LOCUS2879</name>
</gene>
<sequence length="475" mass="55872">MADEPNLKNSYVKRSAFKQYFELVNKMYLFEKEMFDRYTAKGTYMVNAVFRQNILCIRICNPKFFEYISESMETLRSTRRRTEDVGDGANLQQSANVETGFVRRITKFTVYATLVQWLVCRPHKENIHIQKARTFIKAVKSKKNMTEKEKSSLKICELLVRAEQQDGLPTWRELVGDRILIEFDLQFRVNLSREIFEIMFEGQQFEHFGYVLPNVLRTAIMKKEMLFNDYEAVSNVIDRYNALIDGLVLSEVNFLRDHLYETEIVIQTGIGRYTWQSFNILKFCESVNTLIRKLISIVSQINFIRLDIKSRIDQESNESEIEQQQQVSSEPDEGGSVTKIPHVKIVQLKEEEAELTLQEKECGRDMYHFQGYFEKLEQSRNEKCAYMKRLYNSIGPVLVKLESLVLGTFTGRSEKMRGYYTYWEQMTFHCILDNAYKNLKCYIERLLSDVPMFEVNAVMLMSEIVLEPTASEMQI</sequence>
<evidence type="ECO:0000256" key="1">
    <source>
        <dbReference type="SAM" id="MobiDB-lite"/>
    </source>
</evidence>
<protein>
    <submittedName>
        <fullName evidence="3">(Mediterranean fruit fly) hypothetical protein</fullName>
    </submittedName>
</protein>
<dbReference type="Proteomes" id="UP000606786">
    <property type="component" value="Unassembled WGS sequence"/>
</dbReference>